<feature type="compositionally biased region" description="Polar residues" evidence="1">
    <location>
        <begin position="250"/>
        <end position="267"/>
    </location>
</feature>
<evidence type="ECO:0000256" key="2">
    <source>
        <dbReference type="SAM" id="Phobius"/>
    </source>
</evidence>
<feature type="compositionally biased region" description="Basic and acidic residues" evidence="1">
    <location>
        <begin position="731"/>
        <end position="756"/>
    </location>
</feature>
<feature type="compositionally biased region" description="Pro residues" evidence="1">
    <location>
        <begin position="485"/>
        <end position="496"/>
    </location>
</feature>
<gene>
    <name evidence="3" type="ORF">NP233_g5791</name>
</gene>
<proteinExistence type="predicted"/>
<feature type="compositionally biased region" description="Low complexity" evidence="1">
    <location>
        <begin position="712"/>
        <end position="728"/>
    </location>
</feature>
<feature type="region of interest" description="Disordered" evidence="1">
    <location>
        <begin position="482"/>
        <end position="629"/>
    </location>
</feature>
<feature type="compositionally biased region" description="Polar residues" evidence="1">
    <location>
        <begin position="299"/>
        <end position="308"/>
    </location>
</feature>
<evidence type="ECO:0000256" key="1">
    <source>
        <dbReference type="SAM" id="MobiDB-lite"/>
    </source>
</evidence>
<evidence type="ECO:0000313" key="4">
    <source>
        <dbReference type="Proteomes" id="UP001213000"/>
    </source>
</evidence>
<keyword evidence="2" id="KW-1133">Transmembrane helix</keyword>
<dbReference type="AlphaFoldDB" id="A0AAD5YW51"/>
<accession>A0AAD5YW51</accession>
<protein>
    <submittedName>
        <fullName evidence="3">Uncharacterized protein</fullName>
    </submittedName>
</protein>
<feature type="region of interest" description="Disordered" evidence="1">
    <location>
        <begin position="245"/>
        <end position="272"/>
    </location>
</feature>
<feature type="region of interest" description="Disordered" evidence="1">
    <location>
        <begin position="787"/>
        <end position="854"/>
    </location>
</feature>
<feature type="region of interest" description="Disordered" evidence="1">
    <location>
        <begin position="285"/>
        <end position="316"/>
    </location>
</feature>
<feature type="compositionally biased region" description="Polar residues" evidence="1">
    <location>
        <begin position="575"/>
        <end position="603"/>
    </location>
</feature>
<keyword evidence="2" id="KW-0812">Transmembrane</keyword>
<reference evidence="3" key="1">
    <citation type="submission" date="2022-07" db="EMBL/GenBank/DDBJ databases">
        <title>Genome Sequence of Leucocoprinus birnbaumii.</title>
        <authorList>
            <person name="Buettner E."/>
        </authorList>
    </citation>
    <scope>NUCLEOTIDE SEQUENCE</scope>
    <source>
        <strain evidence="3">VT141</strain>
    </source>
</reference>
<feature type="compositionally biased region" description="Polar residues" evidence="1">
    <location>
        <begin position="791"/>
        <end position="802"/>
    </location>
</feature>
<feature type="region of interest" description="Disordered" evidence="1">
    <location>
        <begin position="712"/>
        <end position="759"/>
    </location>
</feature>
<keyword evidence="2" id="KW-0472">Membrane</keyword>
<sequence>MFPDIWLNLGMISDDARVLQAELYRTQTAQQYALGLAFGAEADSQGNGDLIYPHWNLLTAATILTNMTDIRDDLIGSVHQRTTNRTKFFALPAQYSYSTGMGQNSKSDSSAILGAAYGLLASNLANTQISVDPSHLPDFGCSGKNSKVRAITGGVIGGMGGILILCAFLFWNRRRLASKANSGRLRRPISEPYPFGPASDSSLTPVAREAELIGGQRGARDPPIELTHSFTPLTSKRRGLFTALGHHQSSHSSRQLGSINQGSLSTSENEGLREELARLRRDLDSDKYCHKKRPHSSSRPHTLSTNMGKSKAKKGQMKRYDTPVDKYVIVADPWGGVPSDPNFFNNVTAWFEIMLRPKYLGVRPSAIYVQGTNKNIVVELPDSVDVTPYLGAHYWREFLVAPWCYQVAERASHIYEFDYQKHPIPSAKGGWIPGFAAYTKIHDEFEVTEPYPPARPANVQPLPIYAKRLPAEKQLLPGQLLDLPPLLPLPPLPPPPGEEDWGHEAEPDTASRSGYGSRSRTRSRDMSRSLTTDLYDERQRRQGREKDGDRGAESGRESYRDRDGDGRSASPIGRQRSQTFASSTNRRSQTPPGFYTPSRSRYTQPEDRSREPSAIPPDPHQYQSYNPPGHLAEAAEVLINDIAMSTLINVHDSPSTSSTFPTTDLGSRSSSSMPPSLQNSAGALILNKLKMVKKMDPYEEEEQAMAFLRHSSTTDTTTSTLPSYPPSTREQSIKTETGFDVKRETMESEPHEHEDGYTPSTELQNAFASLDGHDAHEEFLEDDDMDYKPSNELQAQSPSQSPRVGGYTPSEDLLRALSSLPQDMVDLGGTPQARTSVGEIRVKDEPRDDDGIARLSESNGFVRIKREPSDSEWLDRGLSSGKRVKLER</sequence>
<name>A0AAD5YW51_9AGAR</name>
<feature type="region of interest" description="Disordered" evidence="1">
    <location>
        <begin position="653"/>
        <end position="676"/>
    </location>
</feature>
<feature type="transmembrane region" description="Helical" evidence="2">
    <location>
        <begin position="150"/>
        <end position="171"/>
    </location>
</feature>
<dbReference type="EMBL" id="JANIEX010000353">
    <property type="protein sequence ID" value="KAJ3568309.1"/>
    <property type="molecule type" value="Genomic_DNA"/>
</dbReference>
<organism evidence="3 4">
    <name type="scientific">Leucocoprinus birnbaumii</name>
    <dbReference type="NCBI Taxonomy" id="56174"/>
    <lineage>
        <taxon>Eukaryota</taxon>
        <taxon>Fungi</taxon>
        <taxon>Dikarya</taxon>
        <taxon>Basidiomycota</taxon>
        <taxon>Agaricomycotina</taxon>
        <taxon>Agaricomycetes</taxon>
        <taxon>Agaricomycetidae</taxon>
        <taxon>Agaricales</taxon>
        <taxon>Agaricineae</taxon>
        <taxon>Agaricaceae</taxon>
        <taxon>Leucocoprinus</taxon>
    </lineage>
</organism>
<feature type="compositionally biased region" description="Basic residues" evidence="1">
    <location>
        <begin position="289"/>
        <end position="298"/>
    </location>
</feature>
<evidence type="ECO:0000313" key="3">
    <source>
        <dbReference type="EMBL" id="KAJ3568309.1"/>
    </source>
</evidence>
<dbReference type="Proteomes" id="UP001213000">
    <property type="component" value="Unassembled WGS sequence"/>
</dbReference>
<keyword evidence="4" id="KW-1185">Reference proteome</keyword>
<feature type="compositionally biased region" description="Basic and acidic residues" evidence="1">
    <location>
        <begin position="535"/>
        <end position="566"/>
    </location>
</feature>
<feature type="compositionally biased region" description="Basic and acidic residues" evidence="1">
    <location>
        <begin position="840"/>
        <end position="852"/>
    </location>
</feature>
<feature type="region of interest" description="Disordered" evidence="1">
    <location>
        <begin position="869"/>
        <end position="888"/>
    </location>
</feature>
<comment type="caution">
    <text evidence="3">The sequence shown here is derived from an EMBL/GenBank/DDBJ whole genome shotgun (WGS) entry which is preliminary data.</text>
</comment>
<feature type="region of interest" description="Disordered" evidence="1">
    <location>
        <begin position="181"/>
        <end position="203"/>
    </location>
</feature>